<organism evidence="1 2">
    <name type="scientific">Actinopolymorpha cephalotaxi</name>
    <dbReference type="NCBI Taxonomy" id="504797"/>
    <lineage>
        <taxon>Bacteria</taxon>
        <taxon>Bacillati</taxon>
        <taxon>Actinomycetota</taxon>
        <taxon>Actinomycetes</taxon>
        <taxon>Propionibacteriales</taxon>
        <taxon>Actinopolymorphaceae</taxon>
        <taxon>Actinopolymorpha</taxon>
    </lineage>
</organism>
<dbReference type="EMBL" id="FOOI01000018">
    <property type="protein sequence ID" value="SFH44163.1"/>
    <property type="molecule type" value="Genomic_DNA"/>
</dbReference>
<evidence type="ECO:0000313" key="2">
    <source>
        <dbReference type="Proteomes" id="UP000199052"/>
    </source>
</evidence>
<gene>
    <name evidence="1" type="ORF">SAMN05421678_1181</name>
</gene>
<accession>A0A1I3A249</accession>
<dbReference type="AlphaFoldDB" id="A0A1I3A249"/>
<proteinExistence type="predicted"/>
<reference evidence="1 2" key="1">
    <citation type="submission" date="2016-10" db="EMBL/GenBank/DDBJ databases">
        <authorList>
            <person name="de Groot N.N."/>
        </authorList>
    </citation>
    <scope>NUCLEOTIDE SEQUENCE [LARGE SCALE GENOMIC DNA]</scope>
    <source>
        <strain evidence="1 2">CPCC 202808</strain>
    </source>
</reference>
<feature type="non-terminal residue" evidence="1">
    <location>
        <position position="26"/>
    </location>
</feature>
<protein>
    <submittedName>
        <fullName evidence="1">Uncharacterized protein</fullName>
    </submittedName>
</protein>
<sequence>MVVLGIDAHKRSHTVVAVDDLGRKLG</sequence>
<evidence type="ECO:0000313" key="1">
    <source>
        <dbReference type="EMBL" id="SFH44163.1"/>
    </source>
</evidence>
<name>A0A1I3A249_9ACTN</name>
<dbReference type="Proteomes" id="UP000199052">
    <property type="component" value="Unassembled WGS sequence"/>
</dbReference>